<dbReference type="Proteomes" id="UP000807342">
    <property type="component" value="Unassembled WGS sequence"/>
</dbReference>
<dbReference type="EMBL" id="MU152188">
    <property type="protein sequence ID" value="KAF9440903.1"/>
    <property type="molecule type" value="Genomic_DNA"/>
</dbReference>
<keyword evidence="1" id="KW-0732">Signal</keyword>
<protein>
    <submittedName>
        <fullName evidence="2">Uncharacterized protein</fullName>
    </submittedName>
</protein>
<proteinExistence type="predicted"/>
<evidence type="ECO:0000313" key="3">
    <source>
        <dbReference type="Proteomes" id="UP000807342"/>
    </source>
</evidence>
<organism evidence="2 3">
    <name type="scientific">Macrolepiota fuliginosa MF-IS2</name>
    <dbReference type="NCBI Taxonomy" id="1400762"/>
    <lineage>
        <taxon>Eukaryota</taxon>
        <taxon>Fungi</taxon>
        <taxon>Dikarya</taxon>
        <taxon>Basidiomycota</taxon>
        <taxon>Agaricomycotina</taxon>
        <taxon>Agaricomycetes</taxon>
        <taxon>Agaricomycetidae</taxon>
        <taxon>Agaricales</taxon>
        <taxon>Agaricineae</taxon>
        <taxon>Agaricaceae</taxon>
        <taxon>Macrolepiota</taxon>
    </lineage>
</organism>
<feature type="chain" id="PRO_5040369137" evidence="1">
    <location>
        <begin position="24"/>
        <end position="62"/>
    </location>
</feature>
<evidence type="ECO:0000256" key="1">
    <source>
        <dbReference type="SAM" id="SignalP"/>
    </source>
</evidence>
<dbReference type="OrthoDB" id="2997340at2759"/>
<dbReference type="AlphaFoldDB" id="A0A9P6BWV1"/>
<reference evidence="2" key="1">
    <citation type="submission" date="2020-11" db="EMBL/GenBank/DDBJ databases">
        <authorList>
            <consortium name="DOE Joint Genome Institute"/>
            <person name="Ahrendt S."/>
            <person name="Riley R."/>
            <person name="Andreopoulos W."/>
            <person name="Labutti K."/>
            <person name="Pangilinan J."/>
            <person name="Ruiz-Duenas F.J."/>
            <person name="Barrasa J.M."/>
            <person name="Sanchez-Garcia M."/>
            <person name="Camarero S."/>
            <person name="Miyauchi S."/>
            <person name="Serrano A."/>
            <person name="Linde D."/>
            <person name="Babiker R."/>
            <person name="Drula E."/>
            <person name="Ayuso-Fernandez I."/>
            <person name="Pacheco R."/>
            <person name="Padilla G."/>
            <person name="Ferreira P."/>
            <person name="Barriuso J."/>
            <person name="Kellner H."/>
            <person name="Castanera R."/>
            <person name="Alfaro M."/>
            <person name="Ramirez L."/>
            <person name="Pisabarro A.G."/>
            <person name="Kuo A."/>
            <person name="Tritt A."/>
            <person name="Lipzen A."/>
            <person name="He G."/>
            <person name="Yan M."/>
            <person name="Ng V."/>
            <person name="Cullen D."/>
            <person name="Martin F."/>
            <person name="Rosso M.-N."/>
            <person name="Henrissat B."/>
            <person name="Hibbett D."/>
            <person name="Martinez A.T."/>
            <person name="Grigoriev I.V."/>
        </authorList>
    </citation>
    <scope>NUCLEOTIDE SEQUENCE</scope>
    <source>
        <strain evidence="2">MF-IS2</strain>
    </source>
</reference>
<name>A0A9P6BWV1_9AGAR</name>
<comment type="caution">
    <text evidence="2">The sequence shown here is derived from an EMBL/GenBank/DDBJ whole genome shotgun (WGS) entry which is preliminary data.</text>
</comment>
<gene>
    <name evidence="2" type="ORF">P691DRAFT_685996</name>
</gene>
<evidence type="ECO:0000313" key="2">
    <source>
        <dbReference type="EMBL" id="KAF9440903.1"/>
    </source>
</evidence>
<feature type="signal peptide" evidence="1">
    <location>
        <begin position="1"/>
        <end position="23"/>
    </location>
</feature>
<feature type="non-terminal residue" evidence="2">
    <location>
        <position position="1"/>
    </location>
</feature>
<keyword evidence="3" id="KW-1185">Reference proteome</keyword>
<accession>A0A9P6BWV1</accession>
<sequence length="62" mass="6864">GSWASTLISCTLFLNGGTVIIKGAKVHTGTPQCQQCWKWGHMMSTCRCPAIHCYHKSYAYLS</sequence>